<name>A0ABW7RA52_9ACTN</name>
<protein>
    <submittedName>
        <fullName evidence="1">Uncharacterized protein</fullName>
    </submittedName>
</protein>
<evidence type="ECO:0000313" key="1">
    <source>
        <dbReference type="EMBL" id="MFH8584947.1"/>
    </source>
</evidence>
<keyword evidence="2" id="KW-1185">Reference proteome</keyword>
<dbReference type="RefSeq" id="WP_397672203.1">
    <property type="nucleotide sequence ID" value="NZ_JBIRGH010000005.1"/>
</dbReference>
<sequence length="37" mass="4441">MSWQEFKVSRIENGRQNASEGDIRVWCRATRARCRSR</sequence>
<gene>
    <name evidence="1" type="ORF">ACH4GP_11185</name>
</gene>
<evidence type="ECO:0000313" key="2">
    <source>
        <dbReference type="Proteomes" id="UP001610990"/>
    </source>
</evidence>
<accession>A0ABW7RA52</accession>
<dbReference type="EMBL" id="JBIRGH010000005">
    <property type="protein sequence ID" value="MFH8584947.1"/>
    <property type="molecule type" value="Genomic_DNA"/>
</dbReference>
<comment type="caution">
    <text evidence="1">The sequence shown here is derived from an EMBL/GenBank/DDBJ whole genome shotgun (WGS) entry which is preliminary data.</text>
</comment>
<organism evidence="1 2">
    <name type="scientific">Streptomyces celluloflavus</name>
    <dbReference type="NCBI Taxonomy" id="58344"/>
    <lineage>
        <taxon>Bacteria</taxon>
        <taxon>Bacillati</taxon>
        <taxon>Actinomycetota</taxon>
        <taxon>Actinomycetes</taxon>
        <taxon>Kitasatosporales</taxon>
        <taxon>Streptomycetaceae</taxon>
        <taxon>Streptomyces</taxon>
    </lineage>
</organism>
<proteinExistence type="predicted"/>
<reference evidence="1 2" key="1">
    <citation type="submission" date="2024-10" db="EMBL/GenBank/DDBJ databases">
        <title>The Natural Products Discovery Center: Release of the First 8490 Sequenced Strains for Exploring Actinobacteria Biosynthetic Diversity.</title>
        <authorList>
            <person name="Kalkreuter E."/>
            <person name="Kautsar S.A."/>
            <person name="Yang D."/>
            <person name="Bader C.D."/>
            <person name="Teijaro C.N."/>
            <person name="Fluegel L."/>
            <person name="Davis C.M."/>
            <person name="Simpson J.R."/>
            <person name="Lauterbach L."/>
            <person name="Steele A.D."/>
            <person name="Gui C."/>
            <person name="Meng S."/>
            <person name="Li G."/>
            <person name="Viehrig K."/>
            <person name="Ye F."/>
            <person name="Su P."/>
            <person name="Kiefer A.F."/>
            <person name="Nichols A."/>
            <person name="Cepeda A.J."/>
            <person name="Yan W."/>
            <person name="Fan B."/>
            <person name="Jiang Y."/>
            <person name="Adhikari A."/>
            <person name="Zheng C.-J."/>
            <person name="Schuster L."/>
            <person name="Cowan T.M."/>
            <person name="Smanski M.J."/>
            <person name="Chevrette M.G."/>
            <person name="De Carvalho L.P.S."/>
            <person name="Shen B."/>
        </authorList>
    </citation>
    <scope>NUCLEOTIDE SEQUENCE [LARGE SCALE GENOMIC DNA]</scope>
    <source>
        <strain evidence="1 2">NPDC018013</strain>
    </source>
</reference>
<dbReference type="Proteomes" id="UP001610990">
    <property type="component" value="Unassembled WGS sequence"/>
</dbReference>